<dbReference type="SUPFAM" id="SSF51556">
    <property type="entry name" value="Metallo-dependent hydrolases"/>
    <property type="match status" value="1"/>
</dbReference>
<dbReference type="InterPro" id="IPR018228">
    <property type="entry name" value="DNase_TatD-rel_CS"/>
</dbReference>
<protein>
    <submittedName>
        <fullName evidence="5">TatD DNase family protein</fullName>
    </submittedName>
</protein>
<reference evidence="5 6" key="1">
    <citation type="submission" date="2019-02" db="EMBL/GenBank/DDBJ databases">
        <title>Genomic Encyclopedia of Type Strains, Phase IV (KMG-IV): sequencing the most valuable type-strain genomes for metagenomic binning, comparative biology and taxonomic classification.</title>
        <authorList>
            <person name="Goeker M."/>
        </authorList>
    </citation>
    <scope>NUCLEOTIDE SEQUENCE [LARGE SCALE GENOMIC DNA]</scope>
    <source>
        <strain evidence="5 6">DSM 18116</strain>
    </source>
</reference>
<keyword evidence="6" id="KW-1185">Reference proteome</keyword>
<dbReference type="InterPro" id="IPR032466">
    <property type="entry name" value="Metal_Hydrolase"/>
</dbReference>
<dbReference type="GO" id="GO:0005829">
    <property type="term" value="C:cytosol"/>
    <property type="evidence" value="ECO:0007669"/>
    <property type="project" value="TreeGrafter"/>
</dbReference>
<organism evidence="5 6">
    <name type="scientific">Pseudobacter ginsenosidimutans</name>
    <dbReference type="NCBI Taxonomy" id="661488"/>
    <lineage>
        <taxon>Bacteria</taxon>
        <taxon>Pseudomonadati</taxon>
        <taxon>Bacteroidota</taxon>
        <taxon>Chitinophagia</taxon>
        <taxon>Chitinophagales</taxon>
        <taxon>Chitinophagaceae</taxon>
        <taxon>Pseudobacter</taxon>
    </lineage>
</organism>
<name>A0A4Q7MZ04_9BACT</name>
<evidence type="ECO:0000256" key="3">
    <source>
        <dbReference type="ARBA" id="ARBA00022801"/>
    </source>
</evidence>
<keyword evidence="3" id="KW-0378">Hydrolase</keyword>
<dbReference type="EMBL" id="SGXA01000002">
    <property type="protein sequence ID" value="RZS72410.1"/>
    <property type="molecule type" value="Genomic_DNA"/>
</dbReference>
<dbReference type="GO" id="GO:0016788">
    <property type="term" value="F:hydrolase activity, acting on ester bonds"/>
    <property type="evidence" value="ECO:0007669"/>
    <property type="project" value="InterPro"/>
</dbReference>
<comment type="similarity">
    <text evidence="1">Belongs to the metallo-dependent hydrolases superfamily. TatD-type hydrolase family.</text>
</comment>
<evidence type="ECO:0000256" key="1">
    <source>
        <dbReference type="ARBA" id="ARBA00009275"/>
    </source>
</evidence>
<dbReference type="Proteomes" id="UP000293874">
    <property type="component" value="Unassembled WGS sequence"/>
</dbReference>
<dbReference type="FunFam" id="3.20.20.140:FF:000005">
    <property type="entry name" value="TatD family hydrolase"/>
    <property type="match status" value="1"/>
</dbReference>
<accession>A0A4Q7MZ04</accession>
<feature type="binding site" evidence="4">
    <location>
        <position position="9"/>
    </location>
    <ligand>
        <name>a divalent metal cation</name>
        <dbReference type="ChEBI" id="CHEBI:60240"/>
        <label>1</label>
    </ligand>
</feature>
<feature type="binding site" evidence="4">
    <location>
        <position position="157"/>
    </location>
    <ligand>
        <name>a divalent metal cation</name>
        <dbReference type="ChEBI" id="CHEBI:60240"/>
        <label>2</label>
    </ligand>
</feature>
<dbReference type="NCBIfam" id="TIGR00010">
    <property type="entry name" value="YchF/TatD family DNA exonuclease"/>
    <property type="match status" value="1"/>
</dbReference>
<feature type="binding site" evidence="4">
    <location>
        <position position="206"/>
    </location>
    <ligand>
        <name>a divalent metal cation</name>
        <dbReference type="ChEBI" id="CHEBI:60240"/>
        <label>1</label>
    </ligand>
</feature>
<dbReference type="Pfam" id="PF01026">
    <property type="entry name" value="TatD_DNase"/>
    <property type="match status" value="1"/>
</dbReference>
<feature type="binding site" evidence="4">
    <location>
        <position position="11"/>
    </location>
    <ligand>
        <name>a divalent metal cation</name>
        <dbReference type="ChEBI" id="CHEBI:60240"/>
        <label>1</label>
    </ligand>
</feature>
<dbReference type="OrthoDB" id="9810005at2"/>
<comment type="caution">
    <text evidence="5">The sequence shown here is derived from an EMBL/GenBank/DDBJ whole genome shotgun (WGS) entry which is preliminary data.</text>
</comment>
<dbReference type="PIRSF" id="PIRSF005902">
    <property type="entry name" value="DNase_TatD"/>
    <property type="match status" value="1"/>
</dbReference>
<dbReference type="GO" id="GO:0046872">
    <property type="term" value="F:metal ion binding"/>
    <property type="evidence" value="ECO:0007669"/>
    <property type="project" value="UniProtKB-KW"/>
</dbReference>
<dbReference type="PANTHER" id="PTHR46124">
    <property type="entry name" value="D-AMINOACYL-TRNA DEACYLASE"/>
    <property type="match status" value="1"/>
</dbReference>
<dbReference type="InterPro" id="IPR015991">
    <property type="entry name" value="TatD/YcfH-like"/>
</dbReference>
<dbReference type="PROSITE" id="PS01090">
    <property type="entry name" value="TATD_2"/>
    <property type="match status" value="1"/>
</dbReference>
<evidence type="ECO:0000256" key="4">
    <source>
        <dbReference type="PIRSR" id="PIRSR005902-1"/>
    </source>
</evidence>
<dbReference type="InterPro" id="IPR001130">
    <property type="entry name" value="TatD-like"/>
</dbReference>
<evidence type="ECO:0000256" key="2">
    <source>
        <dbReference type="ARBA" id="ARBA00022723"/>
    </source>
</evidence>
<dbReference type="GO" id="GO:0004536">
    <property type="term" value="F:DNA nuclease activity"/>
    <property type="evidence" value="ECO:0007669"/>
    <property type="project" value="InterPro"/>
</dbReference>
<sequence>MNIQITDTHTHLYVNSFLSDLPAVMERAAAEGVTKFYLPAIDSESLEQMLKVEADYPGKCFAMMGLHPCSVEADYKKELALVEEWLAKRKFAAVGEIGLDYYWSDKFLKEQVEAFHQQIEWALQYELPIVIHCRNAMDDTIQIVREHQFGKLRGIFHCFTGSAEQAQQIVDLGFYLGIGGVLTYKNAGLAEALANIDLEHMVLETDAPYLTPVPFRGKRNEPSYLKYVIDKLAEVKNTDPETVARITSKNAEKIFGG</sequence>
<gene>
    <name evidence="5" type="ORF">EV199_4329</name>
</gene>
<dbReference type="RefSeq" id="WP_130542826.1">
    <property type="nucleotide sequence ID" value="NZ_CP042431.1"/>
</dbReference>
<feature type="binding site" evidence="4">
    <location>
        <position position="132"/>
    </location>
    <ligand>
        <name>a divalent metal cation</name>
        <dbReference type="ChEBI" id="CHEBI:60240"/>
        <label>2</label>
    </ligand>
</feature>
<dbReference type="AlphaFoldDB" id="A0A4Q7MZ04"/>
<dbReference type="CDD" id="cd01310">
    <property type="entry name" value="TatD_DNAse"/>
    <property type="match status" value="1"/>
</dbReference>
<evidence type="ECO:0000313" key="5">
    <source>
        <dbReference type="EMBL" id="RZS72410.1"/>
    </source>
</evidence>
<feature type="binding site" evidence="4">
    <location>
        <position position="96"/>
    </location>
    <ligand>
        <name>a divalent metal cation</name>
        <dbReference type="ChEBI" id="CHEBI:60240"/>
        <label>1</label>
    </ligand>
</feature>
<dbReference type="PANTHER" id="PTHR46124:SF4">
    <property type="entry name" value="HYDROLASE TATD"/>
    <property type="match status" value="1"/>
</dbReference>
<keyword evidence="2 4" id="KW-0479">Metal-binding</keyword>
<dbReference type="Gene3D" id="3.20.20.140">
    <property type="entry name" value="Metal-dependent hydrolases"/>
    <property type="match status" value="1"/>
</dbReference>
<proteinExistence type="inferred from homology"/>
<evidence type="ECO:0000313" key="6">
    <source>
        <dbReference type="Proteomes" id="UP000293874"/>
    </source>
</evidence>